<dbReference type="GO" id="GO:0009251">
    <property type="term" value="P:glucan catabolic process"/>
    <property type="evidence" value="ECO:0007669"/>
    <property type="project" value="TreeGrafter"/>
</dbReference>
<dbReference type="Pfam" id="PF00933">
    <property type="entry name" value="Glyco_hydro_3"/>
    <property type="match status" value="1"/>
</dbReference>
<evidence type="ECO:0000256" key="8">
    <source>
        <dbReference type="SAM" id="Phobius"/>
    </source>
</evidence>
<dbReference type="InterPro" id="IPR036962">
    <property type="entry name" value="Glyco_hydro_3_N_sf"/>
</dbReference>
<dbReference type="EMBL" id="JAAAID010003178">
    <property type="protein sequence ID" value="KAG0000059.1"/>
    <property type="molecule type" value="Genomic_DNA"/>
</dbReference>
<sequence>MPISFSSIDSSYRIASFVNSGIYCLLGVSGLFAVIFKKYALAKNFSVLWWTVTIVTTILSIVSIVLLATRGKEEIMNYCKTNHVTGDYGPDYVDQCAKNWVIIAGVGVAIQFAVMSIGGWVASRYTSEVKHQNEGLAYTYGKGYGPVHPQPQPHHSAAHPYTNVGTKTILLSPSLFIQTAVATGPRNANTAGGNIAVVSAPSESQANITDPQVVLTSQEVCADGADEDVNPQQTASTNQIIDTNTYGDHTPDTTYPVSDHKGSSSLPVGPTSEIDPDIRKIAEGMTLRELAGQMTQILIGMLLDKDGELDMNKVQHWIGEWGVVSFLDTPTNHGEAYLAYSAKRFSKIVNDIQKVALSTSKGIPMIYGLDSVHGANYVYGAILFRQQIGLAATFNTTHAYESGRITAKDTRAAGIPWVLSPILDIAVHKLWPRVYETLGE</sequence>
<evidence type="ECO:0000313" key="11">
    <source>
        <dbReference type="Proteomes" id="UP000703661"/>
    </source>
</evidence>
<comment type="caution">
    <text evidence="10">The sequence shown here is derived from an EMBL/GenBank/DDBJ whole genome shotgun (WGS) entry which is preliminary data.</text>
</comment>
<feature type="transmembrane region" description="Helical" evidence="8">
    <location>
        <begin position="12"/>
        <end position="35"/>
    </location>
</feature>
<feature type="non-terminal residue" evidence="10">
    <location>
        <position position="440"/>
    </location>
</feature>
<dbReference type="PANTHER" id="PTHR30620">
    <property type="entry name" value="PERIPLASMIC BETA-GLUCOSIDASE-RELATED"/>
    <property type="match status" value="1"/>
</dbReference>
<evidence type="ECO:0000256" key="5">
    <source>
        <dbReference type="ARBA" id="ARBA00022801"/>
    </source>
</evidence>
<feature type="transmembrane region" description="Helical" evidence="8">
    <location>
        <begin position="47"/>
        <end position="68"/>
    </location>
</feature>
<feature type="compositionally biased region" description="Polar residues" evidence="7">
    <location>
        <begin position="230"/>
        <end position="256"/>
    </location>
</feature>
<keyword evidence="8" id="KW-0472">Membrane</keyword>
<dbReference type="Proteomes" id="UP000703661">
    <property type="component" value="Unassembled WGS sequence"/>
</dbReference>
<comment type="catalytic activity">
    <reaction evidence="1">
        <text>Hydrolysis of terminal, non-reducing beta-D-glucosyl residues with release of beta-D-glucose.</text>
        <dbReference type="EC" id="3.2.1.21"/>
    </reaction>
</comment>
<keyword evidence="4" id="KW-0732">Signal</keyword>
<feature type="transmembrane region" description="Helical" evidence="8">
    <location>
        <begin position="100"/>
        <end position="122"/>
    </location>
</feature>
<evidence type="ECO:0000259" key="9">
    <source>
        <dbReference type="Pfam" id="PF00933"/>
    </source>
</evidence>
<keyword evidence="8" id="KW-1133">Transmembrane helix</keyword>
<evidence type="ECO:0000256" key="6">
    <source>
        <dbReference type="ARBA" id="ARBA00023295"/>
    </source>
</evidence>
<accession>A0A9P6MH49</accession>
<feature type="domain" description="Glycoside hydrolase family 3 N-terminal" evidence="9">
    <location>
        <begin position="341"/>
        <end position="439"/>
    </location>
</feature>
<dbReference type="EC" id="3.2.1.21" evidence="3"/>
<dbReference type="InterPro" id="IPR017853">
    <property type="entry name" value="GH"/>
</dbReference>
<keyword evidence="6" id="KW-0326">Glycosidase</keyword>
<evidence type="ECO:0000256" key="2">
    <source>
        <dbReference type="ARBA" id="ARBA00005336"/>
    </source>
</evidence>
<dbReference type="PANTHER" id="PTHR30620:SF16">
    <property type="entry name" value="LYSOSOMAL BETA GLUCOSIDASE"/>
    <property type="match status" value="1"/>
</dbReference>
<name>A0A9P6MH49_9FUNG</name>
<keyword evidence="8" id="KW-0812">Transmembrane</keyword>
<protein>
    <recommendedName>
        <fullName evidence="3">beta-glucosidase</fullName>
        <ecNumber evidence="3">3.2.1.21</ecNumber>
    </recommendedName>
</protein>
<keyword evidence="5" id="KW-0378">Hydrolase</keyword>
<dbReference type="SUPFAM" id="SSF51445">
    <property type="entry name" value="(Trans)glycosidases"/>
    <property type="match status" value="1"/>
</dbReference>
<dbReference type="GO" id="GO:0008422">
    <property type="term" value="F:beta-glucosidase activity"/>
    <property type="evidence" value="ECO:0007669"/>
    <property type="project" value="UniProtKB-EC"/>
</dbReference>
<dbReference type="AlphaFoldDB" id="A0A9P6MH49"/>
<evidence type="ECO:0000256" key="7">
    <source>
        <dbReference type="SAM" id="MobiDB-lite"/>
    </source>
</evidence>
<evidence type="ECO:0000256" key="4">
    <source>
        <dbReference type="ARBA" id="ARBA00022729"/>
    </source>
</evidence>
<reference evidence="10" key="1">
    <citation type="journal article" date="2020" name="Fungal Divers.">
        <title>Resolving the Mortierellaceae phylogeny through synthesis of multi-gene phylogenetics and phylogenomics.</title>
        <authorList>
            <person name="Vandepol N."/>
            <person name="Liber J."/>
            <person name="Desiro A."/>
            <person name="Na H."/>
            <person name="Kennedy M."/>
            <person name="Barry K."/>
            <person name="Grigoriev I.V."/>
            <person name="Miller A.N."/>
            <person name="O'Donnell K."/>
            <person name="Stajich J.E."/>
            <person name="Bonito G."/>
        </authorList>
    </citation>
    <scope>NUCLEOTIDE SEQUENCE</scope>
    <source>
        <strain evidence="10">NRRL 2769</strain>
    </source>
</reference>
<proteinExistence type="inferred from homology"/>
<feature type="region of interest" description="Disordered" evidence="7">
    <location>
        <begin position="227"/>
        <end position="275"/>
    </location>
</feature>
<evidence type="ECO:0000256" key="1">
    <source>
        <dbReference type="ARBA" id="ARBA00000448"/>
    </source>
</evidence>
<dbReference type="InterPro" id="IPR051915">
    <property type="entry name" value="Cellulose_Degrad_GH3"/>
</dbReference>
<dbReference type="OrthoDB" id="3239304at2759"/>
<comment type="similarity">
    <text evidence="2">Belongs to the glycosyl hydrolase 3 family.</text>
</comment>
<gene>
    <name evidence="10" type="ORF">BGZ80_006432</name>
</gene>
<keyword evidence="11" id="KW-1185">Reference proteome</keyword>
<dbReference type="Gene3D" id="3.20.20.300">
    <property type="entry name" value="Glycoside hydrolase, family 3, N-terminal domain"/>
    <property type="match status" value="1"/>
</dbReference>
<organism evidence="10 11">
    <name type="scientific">Entomortierella chlamydospora</name>
    <dbReference type="NCBI Taxonomy" id="101097"/>
    <lineage>
        <taxon>Eukaryota</taxon>
        <taxon>Fungi</taxon>
        <taxon>Fungi incertae sedis</taxon>
        <taxon>Mucoromycota</taxon>
        <taxon>Mortierellomycotina</taxon>
        <taxon>Mortierellomycetes</taxon>
        <taxon>Mortierellales</taxon>
        <taxon>Mortierellaceae</taxon>
        <taxon>Entomortierella</taxon>
    </lineage>
</organism>
<evidence type="ECO:0000256" key="3">
    <source>
        <dbReference type="ARBA" id="ARBA00012744"/>
    </source>
</evidence>
<dbReference type="InterPro" id="IPR001764">
    <property type="entry name" value="Glyco_hydro_3_N"/>
</dbReference>
<evidence type="ECO:0000313" key="10">
    <source>
        <dbReference type="EMBL" id="KAG0000059.1"/>
    </source>
</evidence>